<dbReference type="InterPro" id="IPR007803">
    <property type="entry name" value="Asp/Arg/Pro-Hydrxlase"/>
</dbReference>
<comment type="caution">
    <text evidence="2">The sequence shown here is derived from an EMBL/GenBank/DDBJ whole genome shotgun (WGS) entry which is preliminary data.</text>
</comment>
<dbReference type="InterPro" id="IPR027443">
    <property type="entry name" value="IPNS-like_sf"/>
</dbReference>
<sequence>MEDLRVRGVWDALGLQPGTLSPDRAGPAAHFRIAQGVLVSILEPGTRIPLQRGPYNGVLRLHLALIVPQMPGSAGAMDQNRATSVRRLPRPWALD</sequence>
<dbReference type="Proteomes" id="UP000018679">
    <property type="component" value="Unassembled WGS sequence"/>
</dbReference>
<protein>
    <submittedName>
        <fullName evidence="2">Beta-hydroxylase, aspartyl/asparaginyl domain protein</fullName>
    </submittedName>
</protein>
<evidence type="ECO:0000313" key="3">
    <source>
        <dbReference type="Proteomes" id="UP000018679"/>
    </source>
</evidence>
<organism evidence="2 3">
    <name type="scientific">Bordetella pertussis CHLA-26</name>
    <dbReference type="NCBI Taxonomy" id="1331284"/>
    <lineage>
        <taxon>Bacteria</taxon>
        <taxon>Pseudomonadati</taxon>
        <taxon>Pseudomonadota</taxon>
        <taxon>Betaproteobacteria</taxon>
        <taxon>Burkholderiales</taxon>
        <taxon>Alcaligenaceae</taxon>
        <taxon>Bordetella</taxon>
    </lineage>
</organism>
<feature type="domain" description="Aspartyl/asparaginy/proline hydroxylase" evidence="1">
    <location>
        <begin position="36"/>
        <end position="70"/>
    </location>
</feature>
<dbReference type="EMBL" id="AXSB02000007">
    <property type="protein sequence ID" value="ETH32084.1"/>
    <property type="molecule type" value="Genomic_DNA"/>
</dbReference>
<proteinExistence type="predicted"/>
<gene>
    <name evidence="2" type="ORF">L566_0181</name>
</gene>
<dbReference type="Pfam" id="PF05118">
    <property type="entry name" value="Asp_Arg_Hydrox"/>
    <property type="match status" value="1"/>
</dbReference>
<dbReference type="Gene3D" id="2.60.120.330">
    <property type="entry name" value="B-lactam Antibiotic, Isopenicillin N Synthase, Chain"/>
    <property type="match status" value="1"/>
</dbReference>
<evidence type="ECO:0000313" key="2">
    <source>
        <dbReference type="EMBL" id="ETH32084.1"/>
    </source>
</evidence>
<accession>A0AAI9NFZ7</accession>
<name>A0AAI9NFZ7_BORPT</name>
<dbReference type="AlphaFoldDB" id="A0AAI9NFZ7"/>
<reference evidence="2 3" key="1">
    <citation type="journal article" date="2013" name="Genome Announc.">
        <title>Genome Sequences of 28 Bordetella pertussis U.S. Outbreak Strains Dating from 2010 to 2012.</title>
        <authorList>
            <person name="Harvill E.T."/>
            <person name="Goodfield L.L."/>
            <person name="Ivanov Y."/>
            <person name="Meyer J.A."/>
            <person name="Newth C."/>
            <person name="Cassiday P."/>
            <person name="Tondella M.L."/>
            <person name="Liao P."/>
            <person name="Zimmerman J."/>
            <person name="Meert K."/>
            <person name="Wessel D."/>
            <person name="Berger J."/>
            <person name="Dean J.M."/>
            <person name="Holubkov R."/>
            <person name="Burr J."/>
            <person name="Liu T."/>
            <person name="Brinkac L."/>
            <person name="Kim M."/>
            <person name="Losada L."/>
        </authorList>
    </citation>
    <scope>NUCLEOTIDE SEQUENCE [LARGE SCALE GENOMIC DNA]</scope>
    <source>
        <strain evidence="2 3">CHLA-26</strain>
    </source>
</reference>
<evidence type="ECO:0000259" key="1">
    <source>
        <dbReference type="Pfam" id="PF05118"/>
    </source>
</evidence>